<dbReference type="Pfam" id="PF22596">
    <property type="entry name" value="Scabin-like"/>
    <property type="match status" value="1"/>
</dbReference>
<keyword evidence="5" id="KW-1185">Reference proteome</keyword>
<organism evidence="4 5">
    <name type="scientific">Actinokineospora iranica</name>
    <dbReference type="NCBI Taxonomy" id="1271860"/>
    <lineage>
        <taxon>Bacteria</taxon>
        <taxon>Bacillati</taxon>
        <taxon>Actinomycetota</taxon>
        <taxon>Actinomycetes</taxon>
        <taxon>Pseudonocardiales</taxon>
        <taxon>Pseudonocardiaceae</taxon>
        <taxon>Actinokineospora</taxon>
    </lineage>
</organism>
<dbReference type="Gene3D" id="3.90.210.10">
    <property type="entry name" value="Heat-Labile Enterotoxin, subunit A"/>
    <property type="match status" value="1"/>
</dbReference>
<protein>
    <submittedName>
        <fullName evidence="4">Heat-labile enterotoxin alpha chain</fullName>
    </submittedName>
</protein>
<dbReference type="InterPro" id="IPR040559">
    <property type="entry name" value="CdiA_C"/>
</dbReference>
<dbReference type="SUPFAM" id="SSF81301">
    <property type="entry name" value="Nucleotidyltransferase"/>
    <property type="match status" value="1"/>
</dbReference>
<dbReference type="SUPFAM" id="SSF56399">
    <property type="entry name" value="ADP-ribosylation"/>
    <property type="match status" value="1"/>
</dbReference>
<feature type="region of interest" description="Disordered" evidence="1">
    <location>
        <begin position="724"/>
        <end position="853"/>
    </location>
</feature>
<accession>A0A1G6JVU8</accession>
<feature type="compositionally biased region" description="Basic and acidic residues" evidence="1">
    <location>
        <begin position="790"/>
        <end position="832"/>
    </location>
</feature>
<feature type="region of interest" description="Disordered" evidence="1">
    <location>
        <begin position="40"/>
        <end position="71"/>
    </location>
</feature>
<gene>
    <name evidence="4" type="ORF">SAMN05216174_101585</name>
</gene>
<dbReference type="RefSeq" id="WP_175482632.1">
    <property type="nucleotide sequence ID" value="NZ_FMZZ01000001.1"/>
</dbReference>
<dbReference type="AlphaFoldDB" id="A0A1G6JVU8"/>
<dbReference type="CDD" id="cd13442">
    <property type="entry name" value="CDI_toxin_Bp1026b-like"/>
    <property type="match status" value="1"/>
</dbReference>
<evidence type="ECO:0000259" key="3">
    <source>
        <dbReference type="Pfam" id="PF22596"/>
    </source>
</evidence>
<dbReference type="GO" id="GO:0004549">
    <property type="term" value="F:tRNA-specific ribonuclease activity"/>
    <property type="evidence" value="ECO:0007669"/>
    <property type="project" value="InterPro"/>
</dbReference>
<evidence type="ECO:0000259" key="2">
    <source>
        <dbReference type="Pfam" id="PF18451"/>
    </source>
</evidence>
<dbReference type="InterPro" id="IPR033806">
    <property type="entry name" value="CDI_toxin_Bp1026b-like"/>
</dbReference>
<dbReference type="InterPro" id="IPR054695">
    <property type="entry name" value="Pierisin-like_dom"/>
</dbReference>
<feature type="compositionally biased region" description="Basic and acidic residues" evidence="1">
    <location>
        <begin position="433"/>
        <end position="446"/>
    </location>
</feature>
<dbReference type="Proteomes" id="UP000199501">
    <property type="component" value="Unassembled WGS sequence"/>
</dbReference>
<reference evidence="5" key="1">
    <citation type="submission" date="2016-10" db="EMBL/GenBank/DDBJ databases">
        <authorList>
            <person name="Varghese N."/>
            <person name="Submissions S."/>
        </authorList>
    </citation>
    <scope>NUCLEOTIDE SEQUENCE [LARGE SCALE GENOMIC DNA]</scope>
    <source>
        <strain evidence="5">IBRC-M 10403</strain>
    </source>
</reference>
<dbReference type="Pfam" id="PF18451">
    <property type="entry name" value="CdiA_C"/>
    <property type="match status" value="1"/>
</dbReference>
<proteinExistence type="predicted"/>
<evidence type="ECO:0000313" key="5">
    <source>
        <dbReference type="Proteomes" id="UP000199501"/>
    </source>
</evidence>
<name>A0A1G6JVU8_9PSEU</name>
<dbReference type="STRING" id="1271860.SAMN05216174_101585"/>
<evidence type="ECO:0000313" key="4">
    <source>
        <dbReference type="EMBL" id="SDC22834.1"/>
    </source>
</evidence>
<sequence>MALERADLSPAATGVKKLYYRDVVAWMRANNILWRGDSRSPEEISEAQGFRPHNVNDMNIPNHVGDTHKERGPTGYGYVSTSTEQKVGVDRSLGGGFLYRVRAPGGILTDPTMAAAGGQGRGENEVLFPGGIDWKYVEGWHKVTYESPDGFVVGEFVPNPDFIGHKLPRDFFNEPAPEHIGPDGAPVDRATLPLLSGRLHELPYQYEHLHKYRQNAYATPAGMSIFSSEREDRNAGPTANVVKEIPGTFVVDMHTGPDGAKIGKDALTADEVGELILANPDWKKPTPITLFGCDSGALPDGFAAQLSAKIGVEVHAPTTGMWVDNNGNAFATSGHKTYDGGYTAGWPPNGDWRTFSPDGTVVERPGPYPPGHTPSWGDSVPGSAPKTAVYRGFEHGPAPEDGIDIRAAKPDGHTRPSGESDPDALPQGPSARALDHQDAGTRRSLARDNESAAILAQAGYRVEQSAVLAGPKNPDLLIEGKAFDNYAPSGDKPANIASEIQRKVERGQADRVVLNVSDSAVDLDKMRAQLNDWPIAGLKEVLVIDKNGEITEFYSSETAESAPATDESADPDRSDDSQPEGYLDDRPDADSGPAPEDDEQAGDEPQAGPDSLPDDLRQIYDHSTETPAGRAFYGPDDSGMRWAANTVIPDPDRYTVDVHANANHAVVDGKQVTPSQLAAMVMADPNYQRGQAVRLVACEAGRDPDGFAARLARELGADVLASDKKVSTGSNARPLATDTYIDRDGKPRRTAPPNGRWHTFHPDGTRTESTGADGYPPQTSTPHTPPSDAAGERRDSPHLRRDPEAVDVRSTTDDPNRADETTPQSDDDRPPSSDEDPANRPRPANTLGDLPTADEIKDYLRRESVQDTIARANEIQTTVKVDGQEIRVGDAIAKMLPRHPEMVRMLREVGFLENSLLTRPEALCNLLRHPKAIDVLEDCVNEVRSHPDGPLALAEKYESDPKPPPAVLEPSQAELSTRTRDLVKTLDDGSYLQPAFDDLPVDHPDYRDEYLNKLYRDWETKQAMLHEFAAAVAAATGGDAYSRKEPKSKIRAKDKLGGKDPSKLVDLVGSKIQYDSVGEAYRGLSAVVEMSERDDSKIKVVAFDDRFAAPQSSGYRDLQMSVILNLGNGERHVAELRLHLKSIDEVADYEHALFEVRRDFKALAAAEGRANTADERALIGAILNVERLRFGYAFKVGKGSVPQ</sequence>
<feature type="region of interest" description="Disordered" evidence="1">
    <location>
        <begin position="358"/>
        <end position="446"/>
    </location>
</feature>
<evidence type="ECO:0000256" key="1">
    <source>
        <dbReference type="SAM" id="MobiDB-lite"/>
    </source>
</evidence>
<feature type="domain" description="tRNA nuclease CdiA C-terminal" evidence="2">
    <location>
        <begin position="472"/>
        <end position="550"/>
    </location>
</feature>
<feature type="domain" description="Pierisin-like" evidence="3">
    <location>
        <begin position="33"/>
        <end position="162"/>
    </location>
</feature>
<feature type="compositionally biased region" description="Basic and acidic residues" evidence="1">
    <location>
        <begin position="392"/>
        <end position="418"/>
    </location>
</feature>
<feature type="region of interest" description="Disordered" evidence="1">
    <location>
        <begin position="554"/>
        <end position="617"/>
    </location>
</feature>
<dbReference type="InterPro" id="IPR043519">
    <property type="entry name" value="NT_sf"/>
</dbReference>
<dbReference type="Gene3D" id="3.40.1350.120">
    <property type="match status" value="1"/>
</dbReference>
<dbReference type="EMBL" id="FMZZ01000001">
    <property type="protein sequence ID" value="SDC22834.1"/>
    <property type="molecule type" value="Genomic_DNA"/>
</dbReference>
<feature type="region of interest" description="Disordered" evidence="1">
    <location>
        <begin position="956"/>
        <end position="975"/>
    </location>
</feature>